<dbReference type="eggNOG" id="ENOG5031NQS">
    <property type="taxonomic scope" value="Bacteria"/>
</dbReference>
<evidence type="ECO:0000256" key="1">
    <source>
        <dbReference type="SAM" id="MobiDB-lite"/>
    </source>
</evidence>
<keyword evidence="2" id="KW-0812">Transmembrane</keyword>
<dbReference type="OrthoDB" id="4211434at2"/>
<feature type="transmembrane region" description="Helical" evidence="2">
    <location>
        <begin position="95"/>
        <end position="119"/>
    </location>
</feature>
<keyword evidence="2" id="KW-1133">Transmembrane helix</keyword>
<feature type="compositionally biased region" description="Basic and acidic residues" evidence="1">
    <location>
        <begin position="205"/>
        <end position="235"/>
    </location>
</feature>
<keyword evidence="2" id="KW-0472">Membrane</keyword>
<gene>
    <name evidence="3" type="ORF">SacxiDRAFT_0462</name>
</gene>
<keyword evidence="4" id="KW-1185">Reference proteome</keyword>
<accession>I0UXY5</accession>
<reference evidence="3 4" key="1">
    <citation type="submission" date="2012-01" db="EMBL/GenBank/DDBJ databases">
        <title>Improved High-Quality Draft sequence of Saccharomonospora xinjiangensis XJ-54.</title>
        <authorList>
            <consortium name="US DOE Joint Genome Institute"/>
            <person name="Lucas S."/>
            <person name="Han J."/>
            <person name="Lapidus A."/>
            <person name="Cheng J.-F."/>
            <person name="Goodwin L."/>
            <person name="Pitluck S."/>
            <person name="Peters L."/>
            <person name="Mikhailova N."/>
            <person name="Teshima H."/>
            <person name="Detter J.C."/>
            <person name="Han C."/>
            <person name="Tapia R."/>
            <person name="Land M."/>
            <person name="Hauser L."/>
            <person name="Kyrpides N."/>
            <person name="Ivanova N."/>
            <person name="Pagani I."/>
            <person name="Brambilla E.-M."/>
            <person name="Klenk H.-P."/>
            <person name="Woyke T."/>
        </authorList>
    </citation>
    <scope>NUCLEOTIDE SEQUENCE [LARGE SCALE GENOMIC DNA]</scope>
    <source>
        <strain evidence="3 4">XJ-54</strain>
    </source>
</reference>
<feature type="transmembrane region" description="Helical" evidence="2">
    <location>
        <begin position="68"/>
        <end position="89"/>
    </location>
</feature>
<evidence type="ECO:0000256" key="2">
    <source>
        <dbReference type="SAM" id="Phobius"/>
    </source>
</evidence>
<proteinExistence type="predicted"/>
<feature type="transmembrane region" description="Helical" evidence="2">
    <location>
        <begin position="22"/>
        <end position="41"/>
    </location>
</feature>
<dbReference type="AlphaFoldDB" id="I0UXY5"/>
<evidence type="ECO:0000313" key="3">
    <source>
        <dbReference type="EMBL" id="EID52738.1"/>
    </source>
</evidence>
<feature type="region of interest" description="Disordered" evidence="1">
    <location>
        <begin position="204"/>
        <end position="235"/>
    </location>
</feature>
<evidence type="ECO:0000313" key="4">
    <source>
        <dbReference type="Proteomes" id="UP000004691"/>
    </source>
</evidence>
<name>I0UXY5_9PSEU</name>
<organism evidence="3 4">
    <name type="scientific">Saccharomonospora xinjiangensis XJ-54</name>
    <dbReference type="NCBI Taxonomy" id="882086"/>
    <lineage>
        <taxon>Bacteria</taxon>
        <taxon>Bacillati</taxon>
        <taxon>Actinomycetota</taxon>
        <taxon>Actinomycetes</taxon>
        <taxon>Pseudonocardiales</taxon>
        <taxon>Pseudonocardiaceae</taxon>
        <taxon>Saccharomonospora</taxon>
    </lineage>
</organism>
<protein>
    <submittedName>
        <fullName evidence="3">Uncharacterized protein</fullName>
    </submittedName>
</protein>
<dbReference type="EMBL" id="JH636049">
    <property type="protein sequence ID" value="EID52738.1"/>
    <property type="molecule type" value="Genomic_DNA"/>
</dbReference>
<dbReference type="Proteomes" id="UP000004691">
    <property type="component" value="Unassembled WGS sequence"/>
</dbReference>
<sequence>MAWSGTALAAYATTLSVASDTVYLLAIPGMVCLLVLTILAVRRVQRRRIGLPADADLRRLLRLHRAVVLRRYAALLALSAVLCTVPFVLDVGVLYPLVGVGIGVTKIVHYFLFGQLALLRAQSRVLSVYAPEFREPVRIVLGLDNGTLSVRLGQGQRWPMMVARGVADHDAGQQGIEGGGWFAGDAELGGVLATQGGDLLLLVPRDGKQRASRRSRADAARREKERRAGLDRLQP</sequence>
<dbReference type="HOGENOM" id="CLU_1053310_0_0_11"/>